<dbReference type="Proteomes" id="UP001152885">
    <property type="component" value="Unassembled WGS sequence"/>
</dbReference>
<dbReference type="GO" id="GO:0005789">
    <property type="term" value="C:endoplasmic reticulum membrane"/>
    <property type="evidence" value="ECO:0007669"/>
    <property type="project" value="TreeGrafter"/>
</dbReference>
<dbReference type="InterPro" id="IPR037997">
    <property type="entry name" value="Dgk1-like"/>
</dbReference>
<evidence type="ECO:0000313" key="3">
    <source>
        <dbReference type="Proteomes" id="UP001152885"/>
    </source>
</evidence>
<sequence length="313" mass="35820">MKDPIVPTTSKVSDPLKKEINPTFFKFDPNHSYSEEDDKTYVYNSSQISIDEEEIEEEEEEVIEDTDDTSIDKTIEIEQKSVEVKQVTVRQFLTKHEIPRKVFHSSIGILTLYLYTQGVKIPQLFIPLFTAFMGVLINDLIRLNNPEINKIVTKYMWFIIRDKEINSYNGTLYYLAGVLIVLYLYPKDISVLSILLLSWADTSASTFGRMYGKYTFQIGKGKSFAGSLASCITGIITSYIFYGYFIPNYNVNQPGDIYWSQDSSYLSIHIYSIVVGLVASFSEFIDFFNIDDNFTIPVLSGTLLCLIVGWAHK</sequence>
<dbReference type="GO" id="GO:0004143">
    <property type="term" value="F:ATP-dependent diacylglycerol kinase activity"/>
    <property type="evidence" value="ECO:0007669"/>
    <property type="project" value="InterPro"/>
</dbReference>
<proteinExistence type="predicted"/>
<feature type="transmembrane region" description="Helical" evidence="1">
    <location>
        <begin position="265"/>
        <end position="282"/>
    </location>
</feature>
<gene>
    <name evidence="2" type="ORF">CANVERA_P0854</name>
</gene>
<dbReference type="EMBL" id="CANTUO010000001">
    <property type="protein sequence ID" value="CAI5756338.1"/>
    <property type="molecule type" value="Genomic_DNA"/>
</dbReference>
<dbReference type="PANTHER" id="PTHR31303:SF1">
    <property type="entry name" value="CTP-DEPENDENT DIACYLGLYCEROL KINASE 1"/>
    <property type="match status" value="1"/>
</dbReference>
<comment type="caution">
    <text evidence="2">The sequence shown here is derived from an EMBL/GenBank/DDBJ whole genome shotgun (WGS) entry which is preliminary data.</text>
</comment>
<dbReference type="AlphaFoldDB" id="A0A9W4TRG9"/>
<protein>
    <recommendedName>
        <fullName evidence="4">CTP-dependent diacylglycerol kinase 1</fullName>
    </recommendedName>
</protein>
<feature type="transmembrane region" description="Helical" evidence="1">
    <location>
        <begin position="191"/>
        <end position="212"/>
    </location>
</feature>
<keyword evidence="1" id="KW-0812">Transmembrane</keyword>
<name>A0A9W4TRG9_9ASCO</name>
<evidence type="ECO:0000313" key="2">
    <source>
        <dbReference type="EMBL" id="CAI5756338.1"/>
    </source>
</evidence>
<keyword evidence="1" id="KW-1133">Transmembrane helix</keyword>
<reference evidence="2" key="1">
    <citation type="submission" date="2022-12" db="EMBL/GenBank/DDBJ databases">
        <authorList>
            <person name="Brejova B."/>
        </authorList>
    </citation>
    <scope>NUCLEOTIDE SEQUENCE</scope>
</reference>
<dbReference type="GO" id="GO:0006654">
    <property type="term" value="P:phosphatidic acid biosynthetic process"/>
    <property type="evidence" value="ECO:0007669"/>
    <property type="project" value="TreeGrafter"/>
</dbReference>
<feature type="transmembrane region" description="Helical" evidence="1">
    <location>
        <begin position="224"/>
        <end position="245"/>
    </location>
</feature>
<keyword evidence="1" id="KW-0472">Membrane</keyword>
<feature type="transmembrane region" description="Helical" evidence="1">
    <location>
        <begin position="102"/>
        <end position="118"/>
    </location>
</feature>
<dbReference type="PANTHER" id="PTHR31303">
    <property type="entry name" value="CTP-DEPENDENT DIACYLGLYCEROL KINASE 1"/>
    <property type="match status" value="1"/>
</dbReference>
<feature type="transmembrane region" description="Helical" evidence="1">
    <location>
        <begin position="165"/>
        <end position="185"/>
    </location>
</feature>
<dbReference type="OrthoDB" id="5673at2759"/>
<accession>A0A9W4TRG9</accession>
<feature type="transmembrane region" description="Helical" evidence="1">
    <location>
        <begin position="294"/>
        <end position="312"/>
    </location>
</feature>
<evidence type="ECO:0000256" key="1">
    <source>
        <dbReference type="SAM" id="Phobius"/>
    </source>
</evidence>
<organism evidence="2 3">
    <name type="scientific">Candida verbasci</name>
    <dbReference type="NCBI Taxonomy" id="1227364"/>
    <lineage>
        <taxon>Eukaryota</taxon>
        <taxon>Fungi</taxon>
        <taxon>Dikarya</taxon>
        <taxon>Ascomycota</taxon>
        <taxon>Saccharomycotina</taxon>
        <taxon>Pichiomycetes</taxon>
        <taxon>Debaryomycetaceae</taxon>
        <taxon>Candida/Lodderomyces clade</taxon>
        <taxon>Candida</taxon>
    </lineage>
</organism>
<keyword evidence="3" id="KW-1185">Reference proteome</keyword>
<feature type="transmembrane region" description="Helical" evidence="1">
    <location>
        <begin position="124"/>
        <end position="144"/>
    </location>
</feature>
<evidence type="ECO:0008006" key="4">
    <source>
        <dbReference type="Google" id="ProtNLM"/>
    </source>
</evidence>